<reference evidence="1 2" key="1">
    <citation type="journal article" date="2015" name="Genome Biol.">
        <title>Comparative genomics of Steinernema reveals deeply conserved gene regulatory networks.</title>
        <authorList>
            <person name="Dillman A.R."/>
            <person name="Macchietto M."/>
            <person name="Porter C.F."/>
            <person name="Rogers A."/>
            <person name="Williams B."/>
            <person name="Antoshechkin I."/>
            <person name="Lee M.M."/>
            <person name="Goodwin Z."/>
            <person name="Lu X."/>
            <person name="Lewis E.E."/>
            <person name="Goodrich-Blair H."/>
            <person name="Stock S.P."/>
            <person name="Adams B.J."/>
            <person name="Sternberg P.W."/>
            <person name="Mortazavi A."/>
        </authorList>
    </citation>
    <scope>NUCLEOTIDE SEQUENCE [LARGE SCALE GENOMIC DNA]</scope>
    <source>
        <strain evidence="1 2">ALL</strain>
    </source>
</reference>
<name>A0A4U5N772_STECR</name>
<dbReference type="Proteomes" id="UP000298663">
    <property type="component" value="Unassembled WGS sequence"/>
</dbReference>
<evidence type="ECO:0000313" key="2">
    <source>
        <dbReference type="Proteomes" id="UP000298663"/>
    </source>
</evidence>
<evidence type="ECO:0000313" key="1">
    <source>
        <dbReference type="EMBL" id="TKR78368.1"/>
    </source>
</evidence>
<keyword evidence="2" id="KW-1185">Reference proteome</keyword>
<protein>
    <submittedName>
        <fullName evidence="1">Uncharacterized protein</fullName>
    </submittedName>
</protein>
<sequence length="101" mass="10942">MATLPKTAKTSSVPTSAIVFIVLNGAEPNPNGSSLFNPHSKKAAQWGVNLFAHHITRRQLISAQLRKTLSAFAAAFHCPQNKLVFPPKQADSVDVSISKKY</sequence>
<comment type="caution">
    <text evidence="1">The sequence shown here is derived from an EMBL/GenBank/DDBJ whole genome shotgun (WGS) entry which is preliminary data.</text>
</comment>
<reference evidence="1 2" key="2">
    <citation type="journal article" date="2019" name="G3 (Bethesda)">
        <title>Hybrid Assembly of the Genome of the Entomopathogenic Nematode Steinernema carpocapsae Identifies the X-Chromosome.</title>
        <authorList>
            <person name="Serra L."/>
            <person name="Macchietto M."/>
            <person name="Macias-Munoz A."/>
            <person name="McGill C.J."/>
            <person name="Rodriguez I.M."/>
            <person name="Rodriguez B."/>
            <person name="Murad R."/>
            <person name="Mortazavi A."/>
        </authorList>
    </citation>
    <scope>NUCLEOTIDE SEQUENCE [LARGE SCALE GENOMIC DNA]</scope>
    <source>
        <strain evidence="1 2">ALL</strain>
    </source>
</reference>
<proteinExistence type="predicted"/>
<dbReference type="EMBL" id="AZBU02000005">
    <property type="protein sequence ID" value="TKR78368.1"/>
    <property type="molecule type" value="Genomic_DNA"/>
</dbReference>
<organism evidence="1 2">
    <name type="scientific">Steinernema carpocapsae</name>
    <name type="common">Entomopathogenic nematode</name>
    <dbReference type="NCBI Taxonomy" id="34508"/>
    <lineage>
        <taxon>Eukaryota</taxon>
        <taxon>Metazoa</taxon>
        <taxon>Ecdysozoa</taxon>
        <taxon>Nematoda</taxon>
        <taxon>Chromadorea</taxon>
        <taxon>Rhabditida</taxon>
        <taxon>Tylenchina</taxon>
        <taxon>Panagrolaimomorpha</taxon>
        <taxon>Strongyloidoidea</taxon>
        <taxon>Steinernematidae</taxon>
        <taxon>Steinernema</taxon>
    </lineage>
</organism>
<dbReference type="AlphaFoldDB" id="A0A4U5N772"/>
<accession>A0A4U5N772</accession>
<gene>
    <name evidence="1" type="ORF">L596_019178</name>
</gene>